<dbReference type="InterPro" id="IPR036591">
    <property type="entry name" value="YggU-like_sf"/>
</dbReference>
<name>A0A2N1UNQ1_9BACT</name>
<dbReference type="Pfam" id="PF02594">
    <property type="entry name" value="DUF167"/>
    <property type="match status" value="1"/>
</dbReference>
<accession>A0A2N1UNQ1</accession>
<gene>
    <name evidence="2" type="ORF">CVV26_01455</name>
</gene>
<dbReference type="InterPro" id="IPR003746">
    <property type="entry name" value="DUF167"/>
</dbReference>
<sequence>MKIFVKAKPMAKKNEVKKVDENNFIVSTTKLIEKGKANKAIIKLLAKYFNVSQSSIKIFSGFVSKNKIIEILF</sequence>
<dbReference type="NCBIfam" id="TIGR00251">
    <property type="entry name" value="DUF167 family protein"/>
    <property type="match status" value="1"/>
</dbReference>
<dbReference type="SMART" id="SM01152">
    <property type="entry name" value="DUF167"/>
    <property type="match status" value="1"/>
</dbReference>
<dbReference type="SUPFAM" id="SSF69786">
    <property type="entry name" value="YggU-like"/>
    <property type="match status" value="1"/>
</dbReference>
<evidence type="ECO:0000313" key="2">
    <source>
        <dbReference type="EMBL" id="PKL72475.1"/>
    </source>
</evidence>
<dbReference type="Proteomes" id="UP000233414">
    <property type="component" value="Unassembled WGS sequence"/>
</dbReference>
<evidence type="ECO:0000256" key="1">
    <source>
        <dbReference type="ARBA" id="ARBA00010364"/>
    </source>
</evidence>
<evidence type="ECO:0000313" key="3">
    <source>
        <dbReference type="Proteomes" id="UP000233414"/>
    </source>
</evidence>
<proteinExistence type="inferred from homology"/>
<comment type="similarity">
    <text evidence="1">Belongs to the UPF0235 family.</text>
</comment>
<organism evidence="2 3">
    <name type="scientific">Candidatus Kuenenbacteria bacterium HGW-Kuenenbacteria-1</name>
    <dbReference type="NCBI Taxonomy" id="2013812"/>
    <lineage>
        <taxon>Bacteria</taxon>
        <taxon>Candidatus Kueneniibacteriota</taxon>
    </lineage>
</organism>
<reference evidence="2 3" key="1">
    <citation type="journal article" date="2017" name="ISME J.">
        <title>Potential for microbial H2 and metal transformations associated with novel bacteria and archaea in deep terrestrial subsurface sediments.</title>
        <authorList>
            <person name="Hernsdorf A.W."/>
            <person name="Amano Y."/>
            <person name="Miyakawa K."/>
            <person name="Ise K."/>
            <person name="Suzuki Y."/>
            <person name="Anantharaman K."/>
            <person name="Probst A."/>
            <person name="Burstein D."/>
            <person name="Thomas B.C."/>
            <person name="Banfield J.F."/>
        </authorList>
    </citation>
    <scope>NUCLEOTIDE SEQUENCE [LARGE SCALE GENOMIC DNA]</scope>
    <source>
        <strain evidence="2">HGW-Kuenenbacteria-1</strain>
    </source>
</reference>
<comment type="caution">
    <text evidence="2">The sequence shown here is derived from an EMBL/GenBank/DDBJ whole genome shotgun (WGS) entry which is preliminary data.</text>
</comment>
<protein>
    <submittedName>
        <fullName evidence="2">Uncharacterized protein</fullName>
    </submittedName>
</protein>
<dbReference type="Gene3D" id="3.30.1200.10">
    <property type="entry name" value="YggU-like"/>
    <property type="match status" value="1"/>
</dbReference>
<dbReference type="EMBL" id="PGYQ01000004">
    <property type="protein sequence ID" value="PKL72475.1"/>
    <property type="molecule type" value="Genomic_DNA"/>
</dbReference>
<dbReference type="AlphaFoldDB" id="A0A2N1UNQ1"/>